<dbReference type="Pfam" id="PF13537">
    <property type="entry name" value="GATase_7"/>
    <property type="match status" value="1"/>
</dbReference>
<dbReference type="Pfam" id="PF00733">
    <property type="entry name" value="Asn_synthase"/>
    <property type="match status" value="2"/>
</dbReference>
<dbReference type="InterPro" id="IPR001962">
    <property type="entry name" value="Asn_synthase"/>
</dbReference>
<dbReference type="SUPFAM" id="SSF52402">
    <property type="entry name" value="Adenine nucleotide alpha hydrolases-like"/>
    <property type="match status" value="1"/>
</dbReference>
<dbReference type="Gene3D" id="3.40.50.620">
    <property type="entry name" value="HUPs"/>
    <property type="match status" value="1"/>
</dbReference>
<comment type="caution">
    <text evidence="5">The sequence shown here is derived from an EMBL/GenBank/DDBJ whole genome shotgun (WGS) entry which is preliminary data.</text>
</comment>
<organism evidence="5 6">
    <name type="scientific">Paramicrosporidium saccamoebae</name>
    <dbReference type="NCBI Taxonomy" id="1246581"/>
    <lineage>
        <taxon>Eukaryota</taxon>
        <taxon>Fungi</taxon>
        <taxon>Fungi incertae sedis</taxon>
        <taxon>Cryptomycota</taxon>
        <taxon>Cryptomycota incertae sedis</taxon>
        <taxon>Paramicrosporidium</taxon>
    </lineage>
</organism>
<dbReference type="PANTHER" id="PTHR45937:SF1">
    <property type="entry name" value="ASPARAGINE SYNTHETASE DOMAIN-CONTAINING PROTEIN 1"/>
    <property type="match status" value="1"/>
</dbReference>
<dbReference type="InterPro" id="IPR017932">
    <property type="entry name" value="GATase_2_dom"/>
</dbReference>
<evidence type="ECO:0000313" key="5">
    <source>
        <dbReference type="EMBL" id="PJF17556.1"/>
    </source>
</evidence>
<dbReference type="InterPro" id="IPR051857">
    <property type="entry name" value="Asn_synthetase_domain"/>
</dbReference>
<dbReference type="SUPFAM" id="SSF56235">
    <property type="entry name" value="N-terminal nucleophile aminohydrolases (Ntn hydrolases)"/>
    <property type="match status" value="1"/>
</dbReference>
<dbReference type="EMBL" id="MTSL01000169">
    <property type="protein sequence ID" value="PJF17556.1"/>
    <property type="molecule type" value="Genomic_DNA"/>
</dbReference>
<dbReference type="GO" id="GO:0006529">
    <property type="term" value="P:asparagine biosynthetic process"/>
    <property type="evidence" value="ECO:0007669"/>
    <property type="project" value="UniProtKB-KW"/>
</dbReference>
<accession>A0A2H9TII5</accession>
<dbReference type="PROSITE" id="PS51278">
    <property type="entry name" value="GATASE_TYPE_2"/>
    <property type="match status" value="1"/>
</dbReference>
<feature type="domain" description="Glutamine amidotransferase type-2" evidence="4">
    <location>
        <begin position="2"/>
        <end position="236"/>
    </location>
</feature>
<keyword evidence="6" id="KW-1185">Reference proteome</keyword>
<dbReference type="Proteomes" id="UP000240830">
    <property type="component" value="Unassembled WGS sequence"/>
</dbReference>
<dbReference type="CDD" id="cd01991">
    <property type="entry name" value="Asn_synthase_B_C"/>
    <property type="match status" value="1"/>
</dbReference>
<dbReference type="AlphaFoldDB" id="A0A2H9TII5"/>
<reference evidence="5 6" key="1">
    <citation type="submission" date="2016-10" db="EMBL/GenBank/DDBJ databases">
        <title>The genome of Paramicrosporidium saccamoebae is the missing link in understanding Cryptomycota and Microsporidia evolution.</title>
        <authorList>
            <person name="Quandt C.A."/>
            <person name="Beaudet D."/>
            <person name="Corsaro D."/>
            <person name="Michel R."/>
            <person name="Corradi N."/>
            <person name="James T."/>
        </authorList>
    </citation>
    <scope>NUCLEOTIDE SEQUENCE [LARGE SCALE GENOMIC DNA]</scope>
    <source>
        <strain evidence="5 6">KSL3</strain>
    </source>
</reference>
<dbReference type="PANTHER" id="PTHR45937">
    <property type="entry name" value="ASPARAGINE SYNTHETASE DOMAIN-CONTAINING PROTEIN 1"/>
    <property type="match status" value="1"/>
</dbReference>
<evidence type="ECO:0000313" key="6">
    <source>
        <dbReference type="Proteomes" id="UP000240830"/>
    </source>
</evidence>
<dbReference type="GO" id="GO:0004066">
    <property type="term" value="F:asparagine synthase (glutamine-hydrolyzing) activity"/>
    <property type="evidence" value="ECO:0007669"/>
    <property type="project" value="InterPro"/>
</dbReference>
<dbReference type="InterPro" id="IPR014729">
    <property type="entry name" value="Rossmann-like_a/b/a_fold"/>
</dbReference>
<keyword evidence="2" id="KW-0061">Asparagine biosynthesis</keyword>
<keyword evidence="1" id="KW-0028">Amino-acid biosynthesis</keyword>
<protein>
    <submittedName>
        <fullName evidence="5">Putative asparagine synthase</fullName>
    </submittedName>
</protein>
<evidence type="ECO:0000256" key="2">
    <source>
        <dbReference type="ARBA" id="ARBA00022888"/>
    </source>
</evidence>
<dbReference type="Gene3D" id="3.60.20.10">
    <property type="entry name" value="Glutamine Phosphoribosylpyrophosphate, subunit 1, domain 1"/>
    <property type="match status" value="1"/>
</dbReference>
<dbReference type="InterPro" id="IPR029055">
    <property type="entry name" value="Ntn_hydrolases_N"/>
</dbReference>
<keyword evidence="3" id="KW-0315">Glutamine amidotransferase</keyword>
<evidence type="ECO:0000259" key="4">
    <source>
        <dbReference type="PROSITE" id="PS51278"/>
    </source>
</evidence>
<name>A0A2H9TII5_9FUNG</name>
<dbReference type="STRING" id="1246581.A0A2H9TII5"/>
<gene>
    <name evidence="5" type="ORF">PSACC_02676</name>
</gene>
<sequence length="540" mass="60048">MCGIDFEVIPSTNSHSECLESIRRRGPDAEQKIVEVLGSWSTRMHSTVLHLRGGECVTQPLVNERFALLWNGEAYDGLEMGRYDNDTSALFHAITIAQSASEIFSAIRGEYAFVLLDRQDRAIYYGRDVFGRRSLVQQLSSTYLRLTSAVPAQAKNAIEVPATGIWTVRLSDELASPVLIPWSHLNGIPRISRAGEIESVLNSTIQEFEGSLGRRLLNIPHIKDASTAHVAILFSGGIDSVILAAIADRVLPPGVPVDLINVAFENRRFVSNNPTTDPYSVPDRVSGMVGWEELQNKVAPNRRWNFVKVNVPAIEYDEWKPHVLQLICPSDTIMDLSIAIALWFAARGVGLVENIPYQSTAKVLLLGMGADEQLGGYSRHRSAFERGGREALLEEMQMELDRIAHRNLGRDDRVISDHGKEARFPFLDEQLVSHLSSLPVELKCDFSKPRGSGEKILIRRMAQHFGFSDQVALLPKRAIQFGAKTAKMESSSERGDFKLPILKYPDNQSALSQILEIYLQVPGQSIHSITNIRELSSSPG</sequence>
<evidence type="ECO:0000256" key="1">
    <source>
        <dbReference type="ARBA" id="ARBA00022605"/>
    </source>
</evidence>
<evidence type="ECO:0000256" key="3">
    <source>
        <dbReference type="ARBA" id="ARBA00022962"/>
    </source>
</evidence>
<proteinExistence type="predicted"/>
<dbReference type="OrthoDB" id="10252281at2759"/>